<organism evidence="2 3">
    <name type="scientific">Arthrobacter terricola</name>
    <dbReference type="NCBI Taxonomy" id="2547396"/>
    <lineage>
        <taxon>Bacteria</taxon>
        <taxon>Bacillati</taxon>
        <taxon>Actinomycetota</taxon>
        <taxon>Actinomycetes</taxon>
        <taxon>Micrococcales</taxon>
        <taxon>Micrococcaceae</taxon>
        <taxon>Arthrobacter</taxon>
    </lineage>
</organism>
<feature type="region of interest" description="Disordered" evidence="1">
    <location>
        <begin position="211"/>
        <end position="279"/>
    </location>
</feature>
<accession>A0A4R5KE49</accession>
<reference evidence="2 3" key="1">
    <citation type="submission" date="2019-03" db="EMBL/GenBank/DDBJ databases">
        <title>Whole genome sequence of Arthrobacter sp JH1-1.</title>
        <authorList>
            <person name="Trinh H.N."/>
        </authorList>
    </citation>
    <scope>NUCLEOTIDE SEQUENCE [LARGE SCALE GENOMIC DNA]</scope>
    <source>
        <strain evidence="2 3">JH1-1</strain>
    </source>
</reference>
<dbReference type="Gene3D" id="1.10.287.700">
    <property type="entry name" value="Helix hairpin bin"/>
    <property type="match status" value="1"/>
</dbReference>
<dbReference type="OrthoDB" id="4578793at2"/>
<evidence type="ECO:0000313" key="3">
    <source>
        <dbReference type="Proteomes" id="UP000295511"/>
    </source>
</evidence>
<gene>
    <name evidence="2" type="ORF">E1809_17865</name>
</gene>
<dbReference type="Proteomes" id="UP000295511">
    <property type="component" value="Unassembled WGS sequence"/>
</dbReference>
<evidence type="ECO:0000256" key="1">
    <source>
        <dbReference type="SAM" id="MobiDB-lite"/>
    </source>
</evidence>
<keyword evidence="3" id="KW-1185">Reference proteome</keyword>
<evidence type="ECO:0008006" key="4">
    <source>
        <dbReference type="Google" id="ProtNLM"/>
    </source>
</evidence>
<sequence>MTENQWPQDGSYGSSPTSRRAPGAHATVPEPGMDPSTPDTIKDGAGNAAEQARESATDVVETAKDEAANVAAEVKTNARDLLDQARLELMDQAGRQQQKVASGLRSVSEELRSMANASEDPGVATDLVRQAAERSSSVARWLEDREPGSVLDEVKTFARQRPGAFLVLAAGAGILAGRLSRGLSAGADGSTRIAAVQQPDRDADRRFVPGAGMTVPPPAVQLTGPDVTTAGYAGATPPPNEAGAAGGTYPPDPVYSAPGQEPRDAGPGFGAAPDSGGPR</sequence>
<feature type="compositionally biased region" description="Basic and acidic residues" evidence="1">
    <location>
        <begin position="51"/>
        <end position="61"/>
    </location>
</feature>
<protein>
    <recommendedName>
        <fullName evidence="4">ATP synthase F0 subunit B</fullName>
    </recommendedName>
</protein>
<feature type="compositionally biased region" description="Polar residues" evidence="1">
    <location>
        <begin position="1"/>
        <end position="18"/>
    </location>
</feature>
<comment type="caution">
    <text evidence="2">The sequence shown here is derived from an EMBL/GenBank/DDBJ whole genome shotgun (WGS) entry which is preliminary data.</text>
</comment>
<dbReference type="AlphaFoldDB" id="A0A4R5KE49"/>
<dbReference type="RefSeq" id="WP_133205597.1">
    <property type="nucleotide sequence ID" value="NZ_SMRU01000023.1"/>
</dbReference>
<proteinExistence type="predicted"/>
<evidence type="ECO:0000313" key="2">
    <source>
        <dbReference type="EMBL" id="TDF92410.1"/>
    </source>
</evidence>
<name>A0A4R5KE49_9MICC</name>
<dbReference type="EMBL" id="SMRU01000023">
    <property type="protein sequence ID" value="TDF92410.1"/>
    <property type="molecule type" value="Genomic_DNA"/>
</dbReference>
<feature type="region of interest" description="Disordered" evidence="1">
    <location>
        <begin position="1"/>
        <end position="61"/>
    </location>
</feature>